<dbReference type="EMBL" id="KI657555">
    <property type="protein sequence ID" value="ETN86448.1"/>
    <property type="molecule type" value="Genomic_DNA"/>
</dbReference>
<evidence type="ECO:0000313" key="3">
    <source>
        <dbReference type="Proteomes" id="UP000053676"/>
    </source>
</evidence>
<evidence type="ECO:0000259" key="1">
    <source>
        <dbReference type="PROSITE" id="PS50041"/>
    </source>
</evidence>
<keyword evidence="3" id="KW-1185">Reference proteome</keyword>
<dbReference type="CDD" id="cd00037">
    <property type="entry name" value="CLECT"/>
    <property type="match status" value="1"/>
</dbReference>
<dbReference type="PANTHER" id="PTHR22803">
    <property type="entry name" value="MANNOSE, PHOSPHOLIPASE, LECTIN RECEPTOR RELATED"/>
    <property type="match status" value="1"/>
</dbReference>
<feature type="non-terminal residue" evidence="2">
    <location>
        <position position="1"/>
    </location>
</feature>
<dbReference type="InterPro" id="IPR001304">
    <property type="entry name" value="C-type_lectin-like"/>
</dbReference>
<dbReference type="InterPro" id="IPR050111">
    <property type="entry name" value="C-type_lectin/snaclec_domain"/>
</dbReference>
<gene>
    <name evidence="2" type="ORF">NECAME_16318</name>
</gene>
<protein>
    <submittedName>
        <fullName evidence="2">Lectin C-type domain protein</fullName>
    </submittedName>
</protein>
<dbReference type="Gene3D" id="3.10.100.10">
    <property type="entry name" value="Mannose-Binding Protein A, subunit A"/>
    <property type="match status" value="1"/>
</dbReference>
<reference evidence="3" key="1">
    <citation type="journal article" date="2014" name="Nat. Genet.">
        <title>Genome of the human hookworm Necator americanus.</title>
        <authorList>
            <person name="Tang Y.T."/>
            <person name="Gao X."/>
            <person name="Rosa B.A."/>
            <person name="Abubucker S."/>
            <person name="Hallsworth-Pepin K."/>
            <person name="Martin J."/>
            <person name="Tyagi R."/>
            <person name="Heizer E."/>
            <person name="Zhang X."/>
            <person name="Bhonagiri-Palsikar V."/>
            <person name="Minx P."/>
            <person name="Warren W.C."/>
            <person name="Wang Q."/>
            <person name="Zhan B."/>
            <person name="Hotez P.J."/>
            <person name="Sternberg P.W."/>
            <person name="Dougall A."/>
            <person name="Gaze S.T."/>
            <person name="Mulvenna J."/>
            <person name="Sotillo J."/>
            <person name="Ranganathan S."/>
            <person name="Rabelo E.M."/>
            <person name="Wilson R.K."/>
            <person name="Felgner P.L."/>
            <person name="Bethony J."/>
            <person name="Hawdon J.M."/>
            <person name="Gasser R.B."/>
            <person name="Loukas A."/>
            <person name="Mitreva M."/>
        </authorList>
    </citation>
    <scope>NUCLEOTIDE SEQUENCE [LARGE SCALE GENOMIC DNA]</scope>
</reference>
<proteinExistence type="predicted"/>
<feature type="domain" description="C-type lectin" evidence="1">
    <location>
        <begin position="1"/>
        <end position="82"/>
    </location>
</feature>
<dbReference type="PROSITE" id="PS50041">
    <property type="entry name" value="C_TYPE_LECTIN_2"/>
    <property type="match status" value="1"/>
</dbReference>
<dbReference type="Pfam" id="PF00059">
    <property type="entry name" value="Lectin_C"/>
    <property type="match status" value="1"/>
</dbReference>
<dbReference type="SUPFAM" id="SSF56436">
    <property type="entry name" value="C-type lectin-like"/>
    <property type="match status" value="1"/>
</dbReference>
<dbReference type="KEGG" id="nai:NECAME_16318"/>
<organism evidence="2 3">
    <name type="scientific">Necator americanus</name>
    <name type="common">Human hookworm</name>
    <dbReference type="NCBI Taxonomy" id="51031"/>
    <lineage>
        <taxon>Eukaryota</taxon>
        <taxon>Metazoa</taxon>
        <taxon>Ecdysozoa</taxon>
        <taxon>Nematoda</taxon>
        <taxon>Chromadorea</taxon>
        <taxon>Rhabditida</taxon>
        <taxon>Rhabditina</taxon>
        <taxon>Rhabditomorpha</taxon>
        <taxon>Strongyloidea</taxon>
        <taxon>Ancylostomatidae</taxon>
        <taxon>Bunostominae</taxon>
        <taxon>Necator</taxon>
    </lineage>
</organism>
<dbReference type="Proteomes" id="UP000053676">
    <property type="component" value="Unassembled WGS sequence"/>
</dbReference>
<dbReference type="AlphaFoldDB" id="W2TX87"/>
<dbReference type="InterPro" id="IPR016186">
    <property type="entry name" value="C-type_lectin-like/link_sf"/>
</dbReference>
<name>W2TX87_NECAM</name>
<dbReference type="OrthoDB" id="5833759at2759"/>
<accession>W2TX87</accession>
<sequence>CYTFTSEPAAFALAEQNCINQGGHLVSISNAFENDVISDNAKTALTSTTASDFWTGASDLVTTGKWAWTDGSNFQYTNWGSGTHGIV</sequence>
<dbReference type="InterPro" id="IPR016187">
    <property type="entry name" value="CTDL_fold"/>
</dbReference>
<evidence type="ECO:0000313" key="2">
    <source>
        <dbReference type="EMBL" id="ETN86448.1"/>
    </source>
</evidence>